<evidence type="ECO:0000256" key="2">
    <source>
        <dbReference type="ARBA" id="ARBA00008072"/>
    </source>
</evidence>
<comment type="similarity">
    <text evidence="2 6">Belongs to the zinc-containing alcohol dehydrogenase family.</text>
</comment>
<accession>A0ABP8EIK4</accession>
<keyword evidence="5" id="KW-0560">Oxidoreductase</keyword>
<dbReference type="CDD" id="cd08278">
    <property type="entry name" value="benzyl_alcohol_DH"/>
    <property type="match status" value="1"/>
</dbReference>
<dbReference type="PANTHER" id="PTHR43350:SF17">
    <property type="entry name" value="NAD-DEPENDENT ALCOHOL DEHYDROGENASE"/>
    <property type="match status" value="1"/>
</dbReference>
<comment type="caution">
    <text evidence="8">The sequence shown here is derived from an EMBL/GenBank/DDBJ whole genome shotgun (WGS) entry which is preliminary data.</text>
</comment>
<evidence type="ECO:0000259" key="7">
    <source>
        <dbReference type="SMART" id="SM00829"/>
    </source>
</evidence>
<keyword evidence="3 6" id="KW-0479">Metal-binding</keyword>
<evidence type="ECO:0000256" key="1">
    <source>
        <dbReference type="ARBA" id="ARBA00001947"/>
    </source>
</evidence>
<evidence type="ECO:0000256" key="5">
    <source>
        <dbReference type="ARBA" id="ARBA00023002"/>
    </source>
</evidence>
<evidence type="ECO:0000256" key="6">
    <source>
        <dbReference type="RuleBase" id="RU361277"/>
    </source>
</evidence>
<protein>
    <submittedName>
        <fullName evidence="8">NAD(P)-dependent alcohol dehydrogenase</fullName>
    </submittedName>
</protein>
<dbReference type="Pfam" id="PF00107">
    <property type="entry name" value="ADH_zinc_N"/>
    <property type="match status" value="1"/>
</dbReference>
<gene>
    <name evidence="8" type="ORF">GCM10022261_13190</name>
</gene>
<dbReference type="InterPro" id="IPR002328">
    <property type="entry name" value="ADH_Zn_CS"/>
</dbReference>
<dbReference type="Proteomes" id="UP001501586">
    <property type="component" value="Unassembled WGS sequence"/>
</dbReference>
<dbReference type="InterPro" id="IPR020843">
    <property type="entry name" value="ER"/>
</dbReference>
<dbReference type="SUPFAM" id="SSF50129">
    <property type="entry name" value="GroES-like"/>
    <property type="match status" value="1"/>
</dbReference>
<dbReference type="PANTHER" id="PTHR43350">
    <property type="entry name" value="NAD-DEPENDENT ALCOHOL DEHYDROGENASE"/>
    <property type="match status" value="1"/>
</dbReference>
<dbReference type="EMBL" id="BAABAZ010000004">
    <property type="protein sequence ID" value="GAA4283788.1"/>
    <property type="molecule type" value="Genomic_DNA"/>
</dbReference>
<name>A0ABP8EIK4_9MICO</name>
<dbReference type="InterPro" id="IPR013154">
    <property type="entry name" value="ADH-like_N"/>
</dbReference>
<dbReference type="InterPro" id="IPR011032">
    <property type="entry name" value="GroES-like_sf"/>
</dbReference>
<dbReference type="Pfam" id="PF08240">
    <property type="entry name" value="ADH_N"/>
    <property type="match status" value="1"/>
</dbReference>
<dbReference type="SMART" id="SM00829">
    <property type="entry name" value="PKS_ER"/>
    <property type="match status" value="1"/>
</dbReference>
<dbReference type="Gene3D" id="3.40.50.720">
    <property type="entry name" value="NAD(P)-binding Rossmann-like Domain"/>
    <property type="match status" value="1"/>
</dbReference>
<proteinExistence type="inferred from homology"/>
<dbReference type="InterPro" id="IPR036291">
    <property type="entry name" value="NAD(P)-bd_dom_sf"/>
</dbReference>
<evidence type="ECO:0000313" key="9">
    <source>
        <dbReference type="Proteomes" id="UP001501586"/>
    </source>
</evidence>
<comment type="cofactor">
    <cofactor evidence="1 6">
        <name>Zn(2+)</name>
        <dbReference type="ChEBI" id="CHEBI:29105"/>
    </cofactor>
</comment>
<keyword evidence="4 6" id="KW-0862">Zinc</keyword>
<dbReference type="SUPFAM" id="SSF51735">
    <property type="entry name" value="NAD(P)-binding Rossmann-fold domains"/>
    <property type="match status" value="1"/>
</dbReference>
<organism evidence="8 9">
    <name type="scientific">Brevibacterium daeguense</name>
    <dbReference type="NCBI Taxonomy" id="909936"/>
    <lineage>
        <taxon>Bacteria</taxon>
        <taxon>Bacillati</taxon>
        <taxon>Actinomycetota</taxon>
        <taxon>Actinomycetes</taxon>
        <taxon>Micrococcales</taxon>
        <taxon>Brevibacteriaceae</taxon>
        <taxon>Brevibacterium</taxon>
    </lineage>
</organism>
<feature type="domain" description="Enoyl reductase (ER)" evidence="7">
    <location>
        <begin position="37"/>
        <end position="386"/>
    </location>
</feature>
<dbReference type="InterPro" id="IPR013149">
    <property type="entry name" value="ADH-like_C"/>
</dbReference>
<sequence>MVAGEGWQQSWRVLLLAPLTRQGEIMKIQAAVVRETGAPLSVEELELGGLQPTEVRVRMVATGICHTDATARDGAYPISAPCVLGHEGAGVVEEVGAAVTSVAAGDHVVMAPASCGTCKQCRRGEMAYCEHYLDLNLSGRHTALSSGGEPVASHFFGQSSFATYANVMENSVVKVDPEAPLEMLGSFGCGLQTGAGAVLNDLRPEAATALVVIGTGAVGSAAIMAAKIAGCTTVIAVDLHDSRLELARELGATHTINSGKTDMVEEIKRITGGEGVNYAVDTTAVPAVLGQIVEALAVRGTLVAVGNTQFGTEAPFEIGESQVKGWTFKMNVQGSSVYHVFIPRLIELWQQGRFPFEKLVKTYSLEDINQAFEDSANGSTIKPIIIF</sequence>
<evidence type="ECO:0000313" key="8">
    <source>
        <dbReference type="EMBL" id="GAA4283788.1"/>
    </source>
</evidence>
<dbReference type="PROSITE" id="PS00059">
    <property type="entry name" value="ADH_ZINC"/>
    <property type="match status" value="1"/>
</dbReference>
<dbReference type="Gene3D" id="3.90.180.10">
    <property type="entry name" value="Medium-chain alcohol dehydrogenases, catalytic domain"/>
    <property type="match status" value="1"/>
</dbReference>
<evidence type="ECO:0000256" key="3">
    <source>
        <dbReference type="ARBA" id="ARBA00022723"/>
    </source>
</evidence>
<reference evidence="9" key="1">
    <citation type="journal article" date="2019" name="Int. J. Syst. Evol. Microbiol.">
        <title>The Global Catalogue of Microorganisms (GCM) 10K type strain sequencing project: providing services to taxonomists for standard genome sequencing and annotation.</title>
        <authorList>
            <consortium name="The Broad Institute Genomics Platform"/>
            <consortium name="The Broad Institute Genome Sequencing Center for Infectious Disease"/>
            <person name="Wu L."/>
            <person name="Ma J."/>
        </authorList>
    </citation>
    <scope>NUCLEOTIDE SEQUENCE [LARGE SCALE GENOMIC DNA]</scope>
    <source>
        <strain evidence="9">JCM 17458</strain>
    </source>
</reference>
<evidence type="ECO:0000256" key="4">
    <source>
        <dbReference type="ARBA" id="ARBA00022833"/>
    </source>
</evidence>
<keyword evidence="9" id="KW-1185">Reference proteome</keyword>